<evidence type="ECO:0000313" key="2">
    <source>
        <dbReference type="EMBL" id="KAK7833579.1"/>
    </source>
</evidence>
<feature type="transmembrane region" description="Helical" evidence="1">
    <location>
        <begin position="146"/>
        <end position="170"/>
    </location>
</feature>
<comment type="caution">
    <text evidence="2">The sequence shown here is derived from an EMBL/GenBank/DDBJ whole genome shotgun (WGS) entry which is preliminary data.</text>
</comment>
<feature type="non-terminal residue" evidence="2">
    <location>
        <position position="1"/>
    </location>
</feature>
<keyword evidence="1" id="KW-0472">Membrane</keyword>
<dbReference type="AlphaFoldDB" id="A0AAW0K4S5"/>
<protein>
    <submittedName>
        <fullName evidence="2">Uncharacterized protein</fullName>
    </submittedName>
</protein>
<reference evidence="2 3" key="1">
    <citation type="journal article" date="2018" name="Sci. Data">
        <title>The draft genome sequence of cork oak.</title>
        <authorList>
            <person name="Ramos A.M."/>
            <person name="Usie A."/>
            <person name="Barbosa P."/>
            <person name="Barros P.M."/>
            <person name="Capote T."/>
            <person name="Chaves I."/>
            <person name="Simoes F."/>
            <person name="Abreu I."/>
            <person name="Carrasquinho I."/>
            <person name="Faro C."/>
            <person name="Guimaraes J.B."/>
            <person name="Mendonca D."/>
            <person name="Nobrega F."/>
            <person name="Rodrigues L."/>
            <person name="Saibo N.J.M."/>
            <person name="Varela M.C."/>
            <person name="Egas C."/>
            <person name="Matos J."/>
            <person name="Miguel C.M."/>
            <person name="Oliveira M.M."/>
            <person name="Ricardo C.P."/>
            <person name="Goncalves S."/>
        </authorList>
    </citation>
    <scope>NUCLEOTIDE SEQUENCE [LARGE SCALE GENOMIC DNA]</scope>
    <source>
        <strain evidence="3">cv. HL8</strain>
    </source>
</reference>
<evidence type="ECO:0000256" key="1">
    <source>
        <dbReference type="SAM" id="Phobius"/>
    </source>
</evidence>
<sequence length="172" mass="19807">LPPSSFQPPSLASLPYFSLSPTLKLISLSTLNSAASLKSHLTLTDSHFHPHISFAPHHLIDSHSHLIHPSPPHPHPRGGARISWWSSFVMEEHGSCEVRRRLLKPPLMKLLSEFFIFLWVHFLLIVFVFGYLMFEDSCKNRSINGVLFPLFFMFIYYLLSKNLILVRLMLQC</sequence>
<evidence type="ECO:0000313" key="3">
    <source>
        <dbReference type="Proteomes" id="UP000237347"/>
    </source>
</evidence>
<keyword evidence="1" id="KW-0812">Transmembrane</keyword>
<gene>
    <name evidence="2" type="ORF">CFP56_025379</name>
</gene>
<keyword evidence="3" id="KW-1185">Reference proteome</keyword>
<organism evidence="2 3">
    <name type="scientific">Quercus suber</name>
    <name type="common">Cork oak</name>
    <dbReference type="NCBI Taxonomy" id="58331"/>
    <lineage>
        <taxon>Eukaryota</taxon>
        <taxon>Viridiplantae</taxon>
        <taxon>Streptophyta</taxon>
        <taxon>Embryophyta</taxon>
        <taxon>Tracheophyta</taxon>
        <taxon>Spermatophyta</taxon>
        <taxon>Magnoliopsida</taxon>
        <taxon>eudicotyledons</taxon>
        <taxon>Gunneridae</taxon>
        <taxon>Pentapetalae</taxon>
        <taxon>rosids</taxon>
        <taxon>fabids</taxon>
        <taxon>Fagales</taxon>
        <taxon>Fagaceae</taxon>
        <taxon>Quercus</taxon>
    </lineage>
</organism>
<keyword evidence="1" id="KW-1133">Transmembrane helix</keyword>
<dbReference type="EMBL" id="PKMF04000403">
    <property type="protein sequence ID" value="KAK7833579.1"/>
    <property type="molecule type" value="Genomic_DNA"/>
</dbReference>
<feature type="transmembrane region" description="Helical" evidence="1">
    <location>
        <begin position="110"/>
        <end position="134"/>
    </location>
</feature>
<accession>A0AAW0K4S5</accession>
<proteinExistence type="predicted"/>
<dbReference type="Proteomes" id="UP000237347">
    <property type="component" value="Unassembled WGS sequence"/>
</dbReference>
<name>A0AAW0K4S5_QUESU</name>